<feature type="domain" description="BPL/LPL catalytic" evidence="2">
    <location>
        <begin position="16"/>
        <end position="196"/>
    </location>
</feature>
<dbReference type="Gene3D" id="3.30.930.10">
    <property type="entry name" value="Bira Bifunctional Protein, Domain 2"/>
    <property type="match status" value="1"/>
</dbReference>
<evidence type="ECO:0000256" key="1">
    <source>
        <dbReference type="ARBA" id="ARBA00022598"/>
    </source>
</evidence>
<dbReference type="PROSITE" id="PS51733">
    <property type="entry name" value="BPL_LPL_CATALYTIC"/>
    <property type="match status" value="1"/>
</dbReference>
<dbReference type="EC" id="6.3.4.15" evidence="3"/>
<dbReference type="InterPro" id="IPR004408">
    <property type="entry name" value="Biotin_CoA_COase_ligase"/>
</dbReference>
<evidence type="ECO:0000313" key="3">
    <source>
        <dbReference type="EMBL" id="ADD79849.1"/>
    </source>
</evidence>
<dbReference type="NCBIfam" id="TIGR00121">
    <property type="entry name" value="birA_ligase"/>
    <property type="match status" value="1"/>
</dbReference>
<keyword evidence="4" id="KW-1185">Reference proteome</keyword>
<dbReference type="InterPro" id="IPR045864">
    <property type="entry name" value="aa-tRNA-synth_II/BPL/LPL"/>
</dbReference>
<sequence>MFQKKLYILDIQKIQESVKHVNIFIRDTVDSTNQCLKRMIHRLRTGDVFLAEHQTRGFGRRGKKWFSSPGNSICLSLYWKFRINLNFINAISLAIGISVAKVLNELYDCKIILKRPNDLYIQNRKVGGILIETTSILKEEVHCIIGIGINLSENDTFHQKIKKSWTTLQKTIGRVECNQIVSAIIRETHRTLVMFEKNHHFFNDRHFELRENIRIYRE</sequence>
<dbReference type="SUPFAM" id="SSF55681">
    <property type="entry name" value="Class II aaRS and biotin synthetases"/>
    <property type="match status" value="1"/>
</dbReference>
<keyword evidence="1 3" id="KW-0436">Ligase</keyword>
<dbReference type="KEGG" id="rip:RIEPE_0417"/>
<dbReference type="STRING" id="515618.RIEPE_0417"/>
<dbReference type="Pfam" id="PF03099">
    <property type="entry name" value="BPL_LplA_LipB"/>
    <property type="match status" value="1"/>
</dbReference>
<dbReference type="Proteomes" id="UP000001700">
    <property type="component" value="Chromosome"/>
</dbReference>
<dbReference type="eggNOG" id="COG0340">
    <property type="taxonomic scope" value="Bacteria"/>
</dbReference>
<dbReference type="OrthoDB" id="9807064at2"/>
<name>D4G8K2_RIEPU</name>
<dbReference type="EMBL" id="CP001085">
    <property type="protein sequence ID" value="ADD79849.1"/>
    <property type="molecule type" value="Genomic_DNA"/>
</dbReference>
<evidence type="ECO:0000259" key="2">
    <source>
        <dbReference type="PROSITE" id="PS51733"/>
    </source>
</evidence>
<dbReference type="InterPro" id="IPR004143">
    <property type="entry name" value="BPL_LPL_catalytic"/>
</dbReference>
<dbReference type="AlphaFoldDB" id="D4G8K2"/>
<dbReference type="PANTHER" id="PTHR12835">
    <property type="entry name" value="BIOTIN PROTEIN LIGASE"/>
    <property type="match status" value="1"/>
</dbReference>
<organism evidence="3 4">
    <name type="scientific">Riesia pediculicola (strain USDA)</name>
    <dbReference type="NCBI Taxonomy" id="515618"/>
    <lineage>
        <taxon>Bacteria</taxon>
        <taxon>Pseudomonadati</taxon>
        <taxon>Pseudomonadota</taxon>
        <taxon>Gammaproteobacteria</taxon>
        <taxon>Enterobacterales</taxon>
        <taxon>Enterobacteriaceae</taxon>
        <taxon>Candidatus Riesia</taxon>
    </lineage>
</organism>
<dbReference type="PANTHER" id="PTHR12835:SF5">
    <property type="entry name" value="BIOTIN--PROTEIN LIGASE"/>
    <property type="match status" value="1"/>
</dbReference>
<proteinExistence type="predicted"/>
<reference evidence="3" key="1">
    <citation type="submission" date="2008-05" db="EMBL/GenBank/DDBJ databases">
        <title>Genome sequence of Riesia pediculicola USDA.</title>
        <authorList>
            <person name="Kirkness E.F."/>
        </authorList>
    </citation>
    <scope>NUCLEOTIDE SEQUENCE [LARGE SCALE GENOMIC DNA]</scope>
    <source>
        <strain evidence="3">USDA</strain>
    </source>
</reference>
<dbReference type="HOGENOM" id="CLU_1266098_0_0_6"/>
<dbReference type="CDD" id="cd16442">
    <property type="entry name" value="BPL"/>
    <property type="match status" value="1"/>
</dbReference>
<dbReference type="RefSeq" id="WP_013087829.1">
    <property type="nucleotide sequence ID" value="NC_014109.1"/>
</dbReference>
<protein>
    <submittedName>
        <fullName evidence="3">Biotin-[acetyl-CoA-carboxylase] ligase</fullName>
        <ecNumber evidence="3">6.3.4.15</ecNumber>
    </submittedName>
</protein>
<dbReference type="GO" id="GO:0004077">
    <property type="term" value="F:biotin--[biotin carboxyl-carrier protein] ligase activity"/>
    <property type="evidence" value="ECO:0007669"/>
    <property type="project" value="UniProtKB-EC"/>
</dbReference>
<dbReference type="GO" id="GO:0005737">
    <property type="term" value="C:cytoplasm"/>
    <property type="evidence" value="ECO:0007669"/>
    <property type="project" value="TreeGrafter"/>
</dbReference>
<evidence type="ECO:0000313" key="4">
    <source>
        <dbReference type="Proteomes" id="UP000001700"/>
    </source>
</evidence>
<gene>
    <name evidence="3" type="ordered locus">RIEPE_0417</name>
</gene>
<accession>D4G8K2</accession>